<organism evidence="2">
    <name type="scientific">marine metagenome</name>
    <dbReference type="NCBI Taxonomy" id="408172"/>
    <lineage>
        <taxon>unclassified sequences</taxon>
        <taxon>metagenomes</taxon>
        <taxon>ecological metagenomes</taxon>
    </lineage>
</organism>
<protein>
    <recommendedName>
        <fullName evidence="1">Endonuclease/exonuclease/phosphatase domain-containing protein</fullName>
    </recommendedName>
</protein>
<gene>
    <name evidence="2" type="ORF">METZ01_LOCUS255063</name>
</gene>
<dbReference type="AlphaFoldDB" id="A0A382ISG2"/>
<feature type="domain" description="Endonuclease/exonuclease/phosphatase" evidence="1">
    <location>
        <begin position="28"/>
        <end position="117"/>
    </location>
</feature>
<proteinExistence type="predicted"/>
<dbReference type="SUPFAM" id="SSF56219">
    <property type="entry name" value="DNase I-like"/>
    <property type="match status" value="1"/>
</dbReference>
<reference evidence="2" key="1">
    <citation type="submission" date="2018-05" db="EMBL/GenBank/DDBJ databases">
        <authorList>
            <person name="Lanie J.A."/>
            <person name="Ng W.-L."/>
            <person name="Kazmierczak K.M."/>
            <person name="Andrzejewski T.M."/>
            <person name="Davidsen T.M."/>
            <person name="Wayne K.J."/>
            <person name="Tettelin H."/>
            <person name="Glass J.I."/>
            <person name="Rusch D."/>
            <person name="Podicherti R."/>
            <person name="Tsui H.-C.T."/>
            <person name="Winkler M.E."/>
        </authorList>
    </citation>
    <scope>NUCLEOTIDE SEQUENCE</scope>
</reference>
<evidence type="ECO:0000313" key="2">
    <source>
        <dbReference type="EMBL" id="SVC02209.1"/>
    </source>
</evidence>
<name>A0A382ISG2_9ZZZZ</name>
<sequence length="129" mass="14696">MLLFRFIVLILFPILAAGIEAEDTFTVATFNVENYFLNKFGTRPVKSEPSRIKVAEAIVSIRPDVLALQEMGRRDALVDLQKRLKAKSLEYPHHEWVIGPDPAIHLAVLSRFPITVHSHTNVMYLLDRS</sequence>
<accession>A0A382ISG2</accession>
<dbReference type="InterPro" id="IPR036691">
    <property type="entry name" value="Endo/exonu/phosph_ase_sf"/>
</dbReference>
<feature type="non-terminal residue" evidence="2">
    <location>
        <position position="129"/>
    </location>
</feature>
<dbReference type="GO" id="GO:0003824">
    <property type="term" value="F:catalytic activity"/>
    <property type="evidence" value="ECO:0007669"/>
    <property type="project" value="InterPro"/>
</dbReference>
<dbReference type="EMBL" id="UINC01069097">
    <property type="protein sequence ID" value="SVC02209.1"/>
    <property type="molecule type" value="Genomic_DNA"/>
</dbReference>
<dbReference type="InterPro" id="IPR005135">
    <property type="entry name" value="Endo/exonuclease/phosphatase"/>
</dbReference>
<evidence type="ECO:0000259" key="1">
    <source>
        <dbReference type="Pfam" id="PF03372"/>
    </source>
</evidence>
<dbReference type="Gene3D" id="3.60.10.10">
    <property type="entry name" value="Endonuclease/exonuclease/phosphatase"/>
    <property type="match status" value="1"/>
</dbReference>
<dbReference type="Pfam" id="PF03372">
    <property type="entry name" value="Exo_endo_phos"/>
    <property type="match status" value="1"/>
</dbReference>